<dbReference type="SUPFAM" id="SSF48403">
    <property type="entry name" value="Ankyrin repeat"/>
    <property type="match status" value="1"/>
</dbReference>
<dbReference type="GO" id="GO:0030308">
    <property type="term" value="P:negative regulation of cell growth"/>
    <property type="evidence" value="ECO:0007669"/>
    <property type="project" value="Ensembl"/>
</dbReference>
<dbReference type="FunCoup" id="F6SGP8">
    <property type="interactions" value="1267"/>
</dbReference>
<dbReference type="STRING" id="9258.ENSOANP00000016566"/>
<dbReference type="GO" id="GO:0007605">
    <property type="term" value="P:sensory perception of sound"/>
    <property type="evidence" value="ECO:0007669"/>
    <property type="project" value="Ensembl"/>
</dbReference>
<dbReference type="SMART" id="SM00248">
    <property type="entry name" value="ANK"/>
    <property type="match status" value="3"/>
</dbReference>
<dbReference type="GeneTree" id="ENSGT00940000159801"/>
<keyword evidence="5" id="KW-0007">Acetylation</keyword>
<proteinExistence type="inferred from homology"/>
<dbReference type="GO" id="GO:0005654">
    <property type="term" value="C:nucleoplasm"/>
    <property type="evidence" value="ECO:0007669"/>
    <property type="project" value="Ensembl"/>
</dbReference>
<evidence type="ECO:0000256" key="12">
    <source>
        <dbReference type="ARBA" id="ARBA00070050"/>
    </source>
</evidence>
<dbReference type="GO" id="GO:0009411">
    <property type="term" value="P:response to UV"/>
    <property type="evidence" value="ECO:0007669"/>
    <property type="project" value="Ensembl"/>
</dbReference>
<dbReference type="GO" id="GO:1902230">
    <property type="term" value="P:negative regulation of intrinsic apoptotic signaling pathway in response to DNA damage"/>
    <property type="evidence" value="ECO:0007669"/>
    <property type="project" value="Ensembl"/>
</dbReference>
<dbReference type="AlphaFoldDB" id="F6SGP8"/>
<evidence type="ECO:0000256" key="1">
    <source>
        <dbReference type="ARBA" id="ARBA00004123"/>
    </source>
</evidence>
<evidence type="ECO:0000256" key="5">
    <source>
        <dbReference type="ARBA" id="ARBA00022990"/>
    </source>
</evidence>
<dbReference type="InterPro" id="IPR050776">
    <property type="entry name" value="Ank_Repeat/CDKN_Inhibitor"/>
</dbReference>
<evidence type="ECO:0000256" key="11">
    <source>
        <dbReference type="ARBA" id="ARBA00065666"/>
    </source>
</evidence>
<evidence type="ECO:0000256" key="14">
    <source>
        <dbReference type="PROSITE-ProRule" id="PRU00023"/>
    </source>
</evidence>
<reference evidence="16" key="2">
    <citation type="submission" date="2025-08" db="UniProtKB">
        <authorList>
            <consortium name="Ensembl"/>
        </authorList>
    </citation>
    <scope>IDENTIFICATION</scope>
    <source>
        <strain evidence="16">Glennie</strain>
    </source>
</reference>
<dbReference type="GO" id="GO:0005829">
    <property type="term" value="C:cytosol"/>
    <property type="evidence" value="ECO:0007669"/>
    <property type="project" value="Ensembl"/>
</dbReference>
<keyword evidence="4" id="KW-0677">Repeat</keyword>
<dbReference type="GO" id="GO:0019901">
    <property type="term" value="F:protein kinase binding"/>
    <property type="evidence" value="ECO:0007669"/>
    <property type="project" value="Ensembl"/>
</dbReference>
<comment type="subcellular location">
    <subcellularLocation>
        <location evidence="2">Cytoplasm</location>
    </subcellularLocation>
    <subcellularLocation>
        <location evidence="1">Nucleus</location>
    </subcellularLocation>
</comment>
<evidence type="ECO:0000256" key="2">
    <source>
        <dbReference type="ARBA" id="ARBA00004496"/>
    </source>
</evidence>
<gene>
    <name evidence="16" type="primary">CDKN2D</name>
</gene>
<accession>F6SGP8</accession>
<dbReference type="GO" id="GO:0032526">
    <property type="term" value="P:response to retinoic acid"/>
    <property type="evidence" value="ECO:0007669"/>
    <property type="project" value="Ensembl"/>
</dbReference>
<dbReference type="Bgee" id="ENSOANG00000010456">
    <property type="expression patterns" value="Expressed in heart and 6 other cell types or tissues"/>
</dbReference>
<evidence type="ECO:0000256" key="8">
    <source>
        <dbReference type="ARBA" id="ARBA00023306"/>
    </source>
</evidence>
<dbReference type="PROSITE" id="PS50297">
    <property type="entry name" value="ANK_REP_REGION"/>
    <property type="match status" value="1"/>
</dbReference>
<keyword evidence="8" id="KW-0131">Cell cycle</keyword>
<reference evidence="16" key="3">
    <citation type="submission" date="2025-09" db="UniProtKB">
        <authorList>
            <consortium name="Ensembl"/>
        </authorList>
    </citation>
    <scope>IDENTIFICATION</scope>
    <source>
        <strain evidence="16">Glennie</strain>
    </source>
</reference>
<dbReference type="GO" id="GO:0004861">
    <property type="term" value="F:cyclin-dependent protein serine/threonine kinase inhibitor activity"/>
    <property type="evidence" value="ECO:0000318"/>
    <property type="project" value="GO_Central"/>
</dbReference>
<name>F6SGP8_ORNAN</name>
<dbReference type="GO" id="GO:0000731">
    <property type="term" value="P:DNA synthesis involved in DNA repair"/>
    <property type="evidence" value="ECO:0007669"/>
    <property type="project" value="Ensembl"/>
</dbReference>
<organism evidence="16 17">
    <name type="scientific">Ornithorhynchus anatinus</name>
    <name type="common">Duckbill platypus</name>
    <dbReference type="NCBI Taxonomy" id="9258"/>
    <lineage>
        <taxon>Eukaryota</taxon>
        <taxon>Metazoa</taxon>
        <taxon>Chordata</taxon>
        <taxon>Craniata</taxon>
        <taxon>Vertebrata</taxon>
        <taxon>Euteleostomi</taxon>
        <taxon>Mammalia</taxon>
        <taxon>Monotremata</taxon>
        <taxon>Ornithorhynchidae</taxon>
        <taxon>Ornithorhynchus</taxon>
    </lineage>
</organism>
<feature type="repeat" description="ANK" evidence="14">
    <location>
        <begin position="74"/>
        <end position="106"/>
    </location>
</feature>
<dbReference type="GO" id="GO:0008285">
    <property type="term" value="P:negative regulation of cell population proliferation"/>
    <property type="evidence" value="ECO:0007669"/>
    <property type="project" value="Ensembl"/>
</dbReference>
<dbReference type="PANTHER" id="PTHR24201:SF7">
    <property type="entry name" value="CYCLIN-DEPENDENT KINASE 4 INHIBITOR D"/>
    <property type="match status" value="1"/>
</dbReference>
<dbReference type="InParanoid" id="F6SGP8"/>
<evidence type="ECO:0000256" key="6">
    <source>
        <dbReference type="ARBA" id="ARBA00023043"/>
    </source>
</evidence>
<dbReference type="eggNOG" id="KOG0504">
    <property type="taxonomic scope" value="Eukaryota"/>
</dbReference>
<dbReference type="GO" id="GO:0033280">
    <property type="term" value="P:response to vitamin D"/>
    <property type="evidence" value="ECO:0007669"/>
    <property type="project" value="Ensembl"/>
</dbReference>
<evidence type="ECO:0000256" key="9">
    <source>
        <dbReference type="ARBA" id="ARBA00038438"/>
    </source>
</evidence>
<dbReference type="Ensembl" id="ENSOANT00000016569.2">
    <property type="protein sequence ID" value="ENSOANP00000016566.2"/>
    <property type="gene ID" value="ENSOANG00000010456.2"/>
</dbReference>
<dbReference type="GO" id="GO:0048102">
    <property type="term" value="P:autophagic cell death"/>
    <property type="evidence" value="ECO:0007669"/>
    <property type="project" value="Ensembl"/>
</dbReference>
<keyword evidence="3" id="KW-0963">Cytoplasm</keyword>
<dbReference type="GO" id="GO:0097129">
    <property type="term" value="C:cyclin D2-CDK4 complex"/>
    <property type="evidence" value="ECO:0007669"/>
    <property type="project" value="Ensembl"/>
</dbReference>
<dbReference type="InterPro" id="IPR036770">
    <property type="entry name" value="Ankyrin_rpt-contain_sf"/>
</dbReference>
<dbReference type="InterPro" id="IPR002110">
    <property type="entry name" value="Ankyrin_rpt"/>
</dbReference>
<comment type="function">
    <text evidence="10">Interacts strongly with CDK4 and CDK6 and inhibits them.</text>
</comment>
<dbReference type="OMA" id="HTDVVCF"/>
<evidence type="ECO:0000256" key="15">
    <source>
        <dbReference type="SAM" id="MobiDB-lite"/>
    </source>
</evidence>
<dbReference type="GO" id="GO:0005634">
    <property type="term" value="C:nucleus"/>
    <property type="evidence" value="ECO:0000318"/>
    <property type="project" value="GO_Central"/>
</dbReference>
<protein>
    <recommendedName>
        <fullName evidence="12">Cyclin-dependent kinase 4 inhibitor D</fullName>
    </recommendedName>
    <alternativeName>
        <fullName evidence="13">p19-INK4d</fullName>
    </alternativeName>
</protein>
<evidence type="ECO:0000256" key="13">
    <source>
        <dbReference type="ARBA" id="ARBA00082064"/>
    </source>
</evidence>
<evidence type="ECO:0000313" key="17">
    <source>
        <dbReference type="Proteomes" id="UP000002279"/>
    </source>
</evidence>
<dbReference type="GO" id="GO:2000134">
    <property type="term" value="P:negative regulation of G1/S transition of mitotic cell cycle"/>
    <property type="evidence" value="ECO:0007669"/>
    <property type="project" value="Ensembl"/>
</dbReference>
<keyword evidence="7" id="KW-0539">Nucleus</keyword>
<evidence type="ECO:0000256" key="10">
    <source>
        <dbReference type="ARBA" id="ARBA00056064"/>
    </source>
</evidence>
<reference evidence="16 17" key="1">
    <citation type="journal article" date="2008" name="Nature">
        <title>Genome analysis of the platypus reveals unique signatures of evolution.</title>
        <authorList>
            <person name="Warren W.C."/>
            <person name="Hillier L.W."/>
            <person name="Marshall Graves J.A."/>
            <person name="Birney E."/>
            <person name="Ponting C.P."/>
            <person name="Grutzner F."/>
            <person name="Belov K."/>
            <person name="Miller W."/>
            <person name="Clarke L."/>
            <person name="Chinwalla A.T."/>
            <person name="Yang S.P."/>
            <person name="Heger A."/>
            <person name="Locke D.P."/>
            <person name="Miethke P."/>
            <person name="Waters P.D."/>
            <person name="Veyrunes F."/>
            <person name="Fulton L."/>
            <person name="Fulton B."/>
            <person name="Graves T."/>
            <person name="Wallis J."/>
            <person name="Puente X.S."/>
            <person name="Lopez-Otin C."/>
            <person name="Ordonez G.R."/>
            <person name="Eichler E.E."/>
            <person name="Chen L."/>
            <person name="Cheng Z."/>
            <person name="Deakin J.E."/>
            <person name="Alsop A."/>
            <person name="Thompson K."/>
            <person name="Kirby P."/>
            <person name="Papenfuss A.T."/>
            <person name="Wakefield M.J."/>
            <person name="Olender T."/>
            <person name="Lancet D."/>
            <person name="Huttley G.A."/>
            <person name="Smit A.F."/>
            <person name="Pask A."/>
            <person name="Temple-Smith P."/>
            <person name="Batzer M.A."/>
            <person name="Walker J.A."/>
            <person name="Konkel M.K."/>
            <person name="Harris R.S."/>
            <person name="Whittington C.M."/>
            <person name="Wong E.S."/>
            <person name="Gemmell N.J."/>
            <person name="Buschiazzo E."/>
            <person name="Vargas Jentzsch I.M."/>
            <person name="Merkel A."/>
            <person name="Schmitz J."/>
            <person name="Zemann A."/>
            <person name="Churakov G."/>
            <person name="Kriegs J.O."/>
            <person name="Brosius J."/>
            <person name="Murchison E.P."/>
            <person name="Sachidanandam R."/>
            <person name="Smith C."/>
            <person name="Hannon G.J."/>
            <person name="Tsend-Ayush E."/>
            <person name="McMillan D."/>
            <person name="Attenborough R."/>
            <person name="Rens W."/>
            <person name="Ferguson-Smith M."/>
            <person name="Lefevre C.M."/>
            <person name="Sharp J.A."/>
            <person name="Nicholas K.R."/>
            <person name="Ray D.A."/>
            <person name="Kube M."/>
            <person name="Reinhardt R."/>
            <person name="Pringle T.H."/>
            <person name="Taylor J."/>
            <person name="Jones R.C."/>
            <person name="Nixon B."/>
            <person name="Dacheux J.L."/>
            <person name="Niwa H."/>
            <person name="Sekita Y."/>
            <person name="Huang X."/>
            <person name="Stark A."/>
            <person name="Kheradpour P."/>
            <person name="Kellis M."/>
            <person name="Flicek P."/>
            <person name="Chen Y."/>
            <person name="Webber C."/>
            <person name="Hardison R."/>
            <person name="Nelson J."/>
            <person name="Hallsworth-Pepin K."/>
            <person name="Delehaunty K."/>
            <person name="Markovic C."/>
            <person name="Minx P."/>
            <person name="Feng Y."/>
            <person name="Kremitzki C."/>
            <person name="Mitreva M."/>
            <person name="Glasscock J."/>
            <person name="Wylie T."/>
            <person name="Wohldmann P."/>
            <person name="Thiru P."/>
            <person name="Nhan M.N."/>
            <person name="Pohl C.S."/>
            <person name="Smith S.M."/>
            <person name="Hou S."/>
            <person name="Nefedov M."/>
            <person name="de Jong P.J."/>
            <person name="Renfree M.B."/>
            <person name="Mardis E.R."/>
            <person name="Wilson R.K."/>
        </authorList>
    </citation>
    <scope>NUCLEOTIDE SEQUENCE [LARGE SCALE GENOMIC DNA]</scope>
    <source>
        <strain evidence="16 17">Glennie</strain>
    </source>
</reference>
<keyword evidence="6 14" id="KW-0040">ANK repeat</keyword>
<evidence type="ECO:0000256" key="3">
    <source>
        <dbReference type="ARBA" id="ARBA00022490"/>
    </source>
</evidence>
<dbReference type="HOGENOM" id="CLU_000134_37_0_1"/>
<dbReference type="FunFam" id="1.25.40.20:FF:000169">
    <property type="entry name" value="Cyclin-dependent kinase 4 inhibitor D"/>
    <property type="match status" value="1"/>
</dbReference>
<evidence type="ECO:0000256" key="4">
    <source>
        <dbReference type="ARBA" id="ARBA00022737"/>
    </source>
</evidence>
<dbReference type="Pfam" id="PF12796">
    <property type="entry name" value="Ank_2"/>
    <property type="match status" value="1"/>
</dbReference>
<dbReference type="Proteomes" id="UP000002279">
    <property type="component" value="Chromosome X2"/>
</dbReference>
<sequence>MLREDEIRAGDRLSGAAARGDLAEVRRLLHQELVHPDAVNRFGRTALQTMMFGSSPIALELLKQGANPNVQDATGTTPVHDAARTGFLDTLQALVEHGADVNIPDAEGSLPFHLAMRERHVPVMAYLASRTKFKLRDPGSHDPPEPEEQRVGRDPRDTPQRGTPLPPC</sequence>
<dbReference type="PANTHER" id="PTHR24201">
    <property type="entry name" value="ANK_REP_REGION DOMAIN-CONTAINING PROTEIN"/>
    <property type="match status" value="1"/>
</dbReference>
<comment type="similarity">
    <text evidence="9">Belongs to the CDKN2 cyclin-dependent kinase inhibitor family.</text>
</comment>
<comment type="subunit">
    <text evidence="11">Interacts with CDK6.</text>
</comment>
<keyword evidence="17" id="KW-1185">Reference proteome</keyword>
<dbReference type="Gene3D" id="1.25.40.20">
    <property type="entry name" value="Ankyrin repeat-containing domain"/>
    <property type="match status" value="1"/>
</dbReference>
<dbReference type="PROSITE" id="PS50088">
    <property type="entry name" value="ANK_REPEAT"/>
    <property type="match status" value="1"/>
</dbReference>
<evidence type="ECO:0000256" key="7">
    <source>
        <dbReference type="ARBA" id="ARBA00023242"/>
    </source>
</evidence>
<evidence type="ECO:0000313" key="16">
    <source>
        <dbReference type="Ensembl" id="ENSOANP00000016566.2"/>
    </source>
</evidence>
<feature type="region of interest" description="Disordered" evidence="15">
    <location>
        <begin position="134"/>
        <end position="168"/>
    </location>
</feature>
<feature type="compositionally biased region" description="Basic and acidic residues" evidence="15">
    <location>
        <begin position="134"/>
        <end position="159"/>
    </location>
</feature>